<dbReference type="RefSeq" id="WP_177101749.1">
    <property type="nucleotide sequence ID" value="NZ_JACAQB010000006.1"/>
</dbReference>
<accession>A0A7Y8C2A5</accession>
<reference evidence="2 3" key="1">
    <citation type="submission" date="2020-04" db="EMBL/GenBank/DDBJ databases">
        <title>Molecular characterization of pseudomonads from Agaricus bisporus reveal novel blotch 2 pathogens in Western Europe.</title>
        <authorList>
            <person name="Taparia T."/>
            <person name="Krijger M."/>
            <person name="Haynes E."/>
            <person name="Elpinstone J.G."/>
            <person name="Noble R."/>
            <person name="Van Der Wolf J."/>
        </authorList>
    </citation>
    <scope>NUCLEOTIDE SEQUENCE [LARGE SCALE GENOMIC DNA]</scope>
    <source>
        <strain evidence="2 3">H7001</strain>
    </source>
</reference>
<name>A0A7Y8C2A5_9PSED</name>
<proteinExistence type="predicted"/>
<dbReference type="InterPro" id="IPR017740">
    <property type="entry name" value="TssA-like"/>
</dbReference>
<dbReference type="Pfam" id="PF06812">
    <property type="entry name" value="ImpA_N"/>
    <property type="match status" value="1"/>
</dbReference>
<protein>
    <submittedName>
        <fullName evidence="2">Type VI secretion system protein TssA</fullName>
    </submittedName>
</protein>
<evidence type="ECO:0000313" key="2">
    <source>
        <dbReference type="EMBL" id="NWB96409.1"/>
    </source>
</evidence>
<feature type="domain" description="ImpA N-terminal" evidence="1">
    <location>
        <begin position="20"/>
        <end position="128"/>
    </location>
</feature>
<sequence length="363" mass="40502">MSNDVPSLDQLRLRLAGLIEPLPGPDPAGISLRSAPEIDVLREARREDDASLPTGVWQADLKRADWSTVENLASELLSKSSKDLLVATWLGEAWLQRYQLPGLCVALELVDGLCERYGLALYPRGDDASWLASPLGLLVRQYSLLLNIRLPLLGAAARGFESLTLEQWTRAQKQLLNKSEERKAKALAQESQDLLRDWREAVLRVPVSELDARLQLLNACSQSVERLNDWGNRQLGDEAPSFAALQNILDLHVQALREFIAMHPEPLPVFVPDILPAEPATTEEPVLTTAALPLSAPESRQAAYRQLKVISDYLKRVEPHSPVPYLINRAVDWGNMELPELLGELIKADPDIQRIWRLLGVLP</sequence>
<dbReference type="PANTHER" id="PTHR37951:SF1">
    <property type="entry name" value="TYPE VI SECRETION SYSTEM COMPONENT TSSA1"/>
    <property type="match status" value="1"/>
</dbReference>
<dbReference type="AlphaFoldDB" id="A0A7Y8C2A5"/>
<organism evidence="2 3">
    <name type="scientific">Pseudomonas gingeri</name>
    <dbReference type="NCBI Taxonomy" id="117681"/>
    <lineage>
        <taxon>Bacteria</taxon>
        <taxon>Pseudomonadati</taxon>
        <taxon>Pseudomonadota</taxon>
        <taxon>Gammaproteobacteria</taxon>
        <taxon>Pseudomonadales</taxon>
        <taxon>Pseudomonadaceae</taxon>
        <taxon>Pseudomonas</taxon>
    </lineage>
</organism>
<gene>
    <name evidence="2" type="primary">tssA</name>
    <name evidence="2" type="ORF">HX882_10945</name>
</gene>
<evidence type="ECO:0000313" key="3">
    <source>
        <dbReference type="Proteomes" id="UP000539985"/>
    </source>
</evidence>
<dbReference type="NCBIfam" id="TIGR03363">
    <property type="entry name" value="VI_chp_8"/>
    <property type="match status" value="1"/>
</dbReference>
<comment type="caution">
    <text evidence="2">The sequence shown here is derived from an EMBL/GenBank/DDBJ whole genome shotgun (WGS) entry which is preliminary data.</text>
</comment>
<evidence type="ECO:0000259" key="1">
    <source>
        <dbReference type="Pfam" id="PF06812"/>
    </source>
</evidence>
<dbReference type="EMBL" id="JACAQB010000006">
    <property type="protein sequence ID" value="NWB96409.1"/>
    <property type="molecule type" value="Genomic_DNA"/>
</dbReference>
<dbReference type="PANTHER" id="PTHR37951">
    <property type="entry name" value="CYTOPLASMIC PROTEIN-RELATED"/>
    <property type="match status" value="1"/>
</dbReference>
<dbReference type="Proteomes" id="UP000539985">
    <property type="component" value="Unassembled WGS sequence"/>
</dbReference>
<dbReference type="InterPro" id="IPR010657">
    <property type="entry name" value="ImpA_N"/>
</dbReference>